<dbReference type="Proteomes" id="UP000886523">
    <property type="component" value="Unassembled WGS sequence"/>
</dbReference>
<name>A0A9P6B704_9AGAM</name>
<organism evidence="1 2">
    <name type="scientific">Hydnum rufescens UP504</name>
    <dbReference type="NCBI Taxonomy" id="1448309"/>
    <lineage>
        <taxon>Eukaryota</taxon>
        <taxon>Fungi</taxon>
        <taxon>Dikarya</taxon>
        <taxon>Basidiomycota</taxon>
        <taxon>Agaricomycotina</taxon>
        <taxon>Agaricomycetes</taxon>
        <taxon>Cantharellales</taxon>
        <taxon>Hydnaceae</taxon>
        <taxon>Hydnum</taxon>
    </lineage>
</organism>
<accession>A0A9P6B704</accession>
<dbReference type="AlphaFoldDB" id="A0A9P6B704"/>
<sequence>MLVLRDLLHGSVARTLRLPTVYFSSSLVLSGTLARLSSSHITTLEFAWDAWMASVSGYSVFSPRVAEALLQWKNLKKLECHYHWIGEVLHDVRTATTIADVQNWGIHNTPILDVTFGHANIRGAVLGWVHFRRKNVHAEWHQVEMHPYL</sequence>
<evidence type="ECO:0000313" key="2">
    <source>
        <dbReference type="Proteomes" id="UP000886523"/>
    </source>
</evidence>
<reference evidence="1" key="1">
    <citation type="journal article" date="2020" name="Nat. Commun.">
        <title>Large-scale genome sequencing of mycorrhizal fungi provides insights into the early evolution of symbiotic traits.</title>
        <authorList>
            <person name="Miyauchi S."/>
            <person name="Kiss E."/>
            <person name="Kuo A."/>
            <person name="Drula E."/>
            <person name="Kohler A."/>
            <person name="Sanchez-Garcia M."/>
            <person name="Morin E."/>
            <person name="Andreopoulos B."/>
            <person name="Barry K.W."/>
            <person name="Bonito G."/>
            <person name="Buee M."/>
            <person name="Carver A."/>
            <person name="Chen C."/>
            <person name="Cichocki N."/>
            <person name="Clum A."/>
            <person name="Culley D."/>
            <person name="Crous P.W."/>
            <person name="Fauchery L."/>
            <person name="Girlanda M."/>
            <person name="Hayes R.D."/>
            <person name="Keri Z."/>
            <person name="LaButti K."/>
            <person name="Lipzen A."/>
            <person name="Lombard V."/>
            <person name="Magnuson J."/>
            <person name="Maillard F."/>
            <person name="Murat C."/>
            <person name="Nolan M."/>
            <person name="Ohm R.A."/>
            <person name="Pangilinan J."/>
            <person name="Pereira M.F."/>
            <person name="Perotto S."/>
            <person name="Peter M."/>
            <person name="Pfister S."/>
            <person name="Riley R."/>
            <person name="Sitrit Y."/>
            <person name="Stielow J.B."/>
            <person name="Szollosi G."/>
            <person name="Zifcakova L."/>
            <person name="Stursova M."/>
            <person name="Spatafora J.W."/>
            <person name="Tedersoo L."/>
            <person name="Vaario L.M."/>
            <person name="Yamada A."/>
            <person name="Yan M."/>
            <person name="Wang P."/>
            <person name="Xu J."/>
            <person name="Bruns T."/>
            <person name="Baldrian P."/>
            <person name="Vilgalys R."/>
            <person name="Dunand C."/>
            <person name="Henrissat B."/>
            <person name="Grigoriev I.V."/>
            <person name="Hibbett D."/>
            <person name="Nagy L.G."/>
            <person name="Martin F.M."/>
        </authorList>
    </citation>
    <scope>NUCLEOTIDE SEQUENCE</scope>
    <source>
        <strain evidence="1">UP504</strain>
    </source>
</reference>
<dbReference type="EMBL" id="MU128923">
    <property type="protein sequence ID" value="KAF9518690.1"/>
    <property type="molecule type" value="Genomic_DNA"/>
</dbReference>
<protein>
    <submittedName>
        <fullName evidence="1">Uncharacterized protein</fullName>
    </submittedName>
</protein>
<keyword evidence="2" id="KW-1185">Reference proteome</keyword>
<evidence type="ECO:0000313" key="1">
    <source>
        <dbReference type="EMBL" id="KAF9518690.1"/>
    </source>
</evidence>
<proteinExistence type="predicted"/>
<comment type="caution">
    <text evidence="1">The sequence shown here is derived from an EMBL/GenBank/DDBJ whole genome shotgun (WGS) entry which is preliminary data.</text>
</comment>
<gene>
    <name evidence="1" type="ORF">BS47DRAFT_227834</name>
</gene>